<dbReference type="Gene3D" id="3.30.200.20">
    <property type="entry name" value="Phosphorylase Kinase, domain 1"/>
    <property type="match status" value="1"/>
</dbReference>
<sequence>MDTSHQRESRQQPPPLSHQTSPPPVHVDNALSVALPTPVSDKPVLIAGSPHLHPLQTHRVRETHKASTDPGVTTSTTNSDITRHPKSINQYEVVEKIYGNVKLARNIDTGENVVVHVVPQFSKKRRLGGVGALSASDKTRKEIAILKKIRHPNIVGLLEVIDDPELKSVYLVLEDVDLGDIVWRKKGLPVICQYERRRFETGTQGETLTAVKEQDDKKYRQALKQLEGATMARNFLDQDGQWGGGNNAADDPGSGAGLFPHISWSTRPRDDDGDLPPRGSYNVSPTPPDPATPPSPVSITTELDVIATTAPGDTTQIKDGLHRRPPSMLESIISHNPSVDWNARGNDLFAEEYSFVPCLTFDQVRSVFRDTVLGLEYLHYQGIMHRNINPANLLWSKDHRVRISGVATSYFGPPIRDGSLGETVAELEAKDIDNEVELARVVGTPTFLAPELCYTDPREQEQLMVSDPIDIWSLGVTLFCLIYARVPFLAEDEFQMAKKIATEDVHISRKRLKPVNPSTSLATPMRSRQSAHPYRDDNDFAYEDVDNLLYDLLRQMLAKDPNKRISLRDIKRHPWVVQGVPNVVRWLDETEPSRRSHGKKIQVDGKDMSLAIVPLVPLNSLEKARAAMKESRNKVVHPLAGANDGRTRRRATGRTAVSTTNNGKGTAPYGQSRNDRREHGRRVRDDHSEAEASEKASNETLGRDPLHVPSKSTRENPNPSNDTSIYTLGEASGRTESPQRQAAASTVRYPTSPTKHEFAQKCIRKAVLDYIEACERGSIQGSSGQFKAKFDVDWDPLPFIKEQEYALSADEALKTAITLTGDITDAQDDVRIFDLRCAISFQVNAPGVGSNELPGCCWHDMFSNPVIVTGFPILVKHQLGSGIEMPLNMIAALVGSCRINRFDGKIYIKGFSAFVIATRIQGDSLIWHYVSQDAGQRISYHDHNLAYFDDISLSYVNQGFVRHVVGWCSDFQYFAGSSNARYEISRSQLPQPPAGCLLEKVTITAGHFISVGATIGLALKDVPPRLKRGDDPLRLKQKNYILTLKWIATKYVVLWDEGDKCGWLVNGTSALLHLVRAWLEHSRSDDFSTTFVFDSTKMQETDDYGPTSAAEILANSVNMGLEIYPGKREVLVEQGQNLSSGSCSIAKASTSFLFENLVEKLCDILEMIIDYQRTAGQGGVKIKATTRKHLEGWDFTDLATDCDPKPKFTTIGPRGYGWVDLVHSIGAIALFGRGFGDIIKPKESHAMCRKWVRLPKGNYYLAASALDLDKIERTFGRRTQGAVELVDGLLCEPGSSGLPKADKHIDYPPNRLWHEV</sequence>
<protein>
    <submittedName>
        <fullName evidence="8">Serine/threonine-protein kinase ssp1</fullName>
    </submittedName>
</protein>
<evidence type="ECO:0000256" key="4">
    <source>
        <dbReference type="ARBA" id="ARBA00022777"/>
    </source>
</evidence>
<dbReference type="PROSITE" id="PS50011">
    <property type="entry name" value="PROTEIN_KINASE_DOM"/>
    <property type="match status" value="1"/>
</dbReference>
<accession>A0AB34FJA6</accession>
<keyword evidence="3" id="KW-0547">Nucleotide-binding</keyword>
<evidence type="ECO:0000313" key="8">
    <source>
        <dbReference type="EMBL" id="KAJ6439192.1"/>
    </source>
</evidence>
<dbReference type="PANTHER" id="PTHR43895">
    <property type="entry name" value="CALCIUM/CALMODULIN-DEPENDENT PROTEIN KINASE KINASE-RELATED"/>
    <property type="match status" value="1"/>
</dbReference>
<feature type="compositionally biased region" description="Polar residues" evidence="6">
    <location>
        <begin position="70"/>
        <end position="80"/>
    </location>
</feature>
<organism evidence="8 9">
    <name type="scientific">Purpureocillium lavendulum</name>
    <dbReference type="NCBI Taxonomy" id="1247861"/>
    <lineage>
        <taxon>Eukaryota</taxon>
        <taxon>Fungi</taxon>
        <taxon>Dikarya</taxon>
        <taxon>Ascomycota</taxon>
        <taxon>Pezizomycotina</taxon>
        <taxon>Sordariomycetes</taxon>
        <taxon>Hypocreomycetidae</taxon>
        <taxon>Hypocreales</taxon>
        <taxon>Ophiocordycipitaceae</taxon>
        <taxon>Purpureocillium</taxon>
    </lineage>
</organism>
<dbReference type="InterPro" id="IPR000719">
    <property type="entry name" value="Prot_kinase_dom"/>
</dbReference>
<evidence type="ECO:0000256" key="3">
    <source>
        <dbReference type="ARBA" id="ARBA00022741"/>
    </source>
</evidence>
<dbReference type="Gene3D" id="1.10.510.10">
    <property type="entry name" value="Transferase(Phosphotransferase) domain 1"/>
    <property type="match status" value="1"/>
</dbReference>
<feature type="region of interest" description="Disordered" evidence="6">
    <location>
        <begin position="1"/>
        <end position="26"/>
    </location>
</feature>
<feature type="compositionally biased region" description="Polar residues" evidence="6">
    <location>
        <begin position="734"/>
        <end position="751"/>
    </location>
</feature>
<dbReference type="Pfam" id="PF00069">
    <property type="entry name" value="Pkinase"/>
    <property type="match status" value="1"/>
</dbReference>
<gene>
    <name evidence="8" type="primary">SAK1</name>
    <name evidence="8" type="ORF">O9K51_08604</name>
</gene>
<feature type="region of interest" description="Disordered" evidence="6">
    <location>
        <begin position="236"/>
        <end position="298"/>
    </location>
</feature>
<evidence type="ECO:0000313" key="9">
    <source>
        <dbReference type="Proteomes" id="UP001163105"/>
    </source>
</evidence>
<keyword evidence="9" id="KW-1185">Reference proteome</keyword>
<evidence type="ECO:0000259" key="7">
    <source>
        <dbReference type="PROSITE" id="PS50011"/>
    </source>
</evidence>
<feature type="domain" description="Protein kinase" evidence="7">
    <location>
        <begin position="87"/>
        <end position="576"/>
    </location>
</feature>
<keyword evidence="4 8" id="KW-0418">Kinase</keyword>
<dbReference type="EMBL" id="JAQHRD010000007">
    <property type="protein sequence ID" value="KAJ6439192.1"/>
    <property type="molecule type" value="Genomic_DNA"/>
</dbReference>
<evidence type="ECO:0000256" key="2">
    <source>
        <dbReference type="ARBA" id="ARBA00022679"/>
    </source>
</evidence>
<dbReference type="SUPFAM" id="SSF56112">
    <property type="entry name" value="Protein kinase-like (PK-like)"/>
    <property type="match status" value="1"/>
</dbReference>
<dbReference type="GO" id="GO:0005524">
    <property type="term" value="F:ATP binding"/>
    <property type="evidence" value="ECO:0007669"/>
    <property type="project" value="UniProtKB-KW"/>
</dbReference>
<feature type="compositionally biased region" description="Polar residues" evidence="6">
    <location>
        <begin position="715"/>
        <end position="726"/>
    </location>
</feature>
<dbReference type="PANTHER" id="PTHR43895:SF152">
    <property type="entry name" value="SERINE_THREONINE-PROTEIN KINASE TOS3"/>
    <property type="match status" value="1"/>
</dbReference>
<feature type="region of interest" description="Disordered" evidence="6">
    <location>
        <begin position="42"/>
        <end position="83"/>
    </location>
</feature>
<dbReference type="InterPro" id="IPR011009">
    <property type="entry name" value="Kinase-like_dom_sf"/>
</dbReference>
<feature type="region of interest" description="Disordered" evidence="6">
    <location>
        <begin position="629"/>
        <end position="751"/>
    </location>
</feature>
<feature type="compositionally biased region" description="Basic and acidic residues" evidence="6">
    <location>
        <begin position="1"/>
        <end position="10"/>
    </location>
</feature>
<feature type="compositionally biased region" description="Pro residues" evidence="6">
    <location>
        <begin position="285"/>
        <end position="296"/>
    </location>
</feature>
<feature type="compositionally biased region" description="Basic and acidic residues" evidence="6">
    <location>
        <begin position="673"/>
        <end position="706"/>
    </location>
</feature>
<dbReference type="GO" id="GO:0004674">
    <property type="term" value="F:protein serine/threonine kinase activity"/>
    <property type="evidence" value="ECO:0007669"/>
    <property type="project" value="UniProtKB-KW"/>
</dbReference>
<reference evidence="8" key="1">
    <citation type="submission" date="2023-01" db="EMBL/GenBank/DDBJ databases">
        <title>The growth and conidiation of Purpureocillium lavendulum are regulated by nitrogen source and histone H3K14 acetylation.</title>
        <authorList>
            <person name="Tang P."/>
            <person name="Han J."/>
            <person name="Zhang C."/>
            <person name="Tang P."/>
            <person name="Qi F."/>
            <person name="Zhang K."/>
            <person name="Liang L."/>
        </authorList>
    </citation>
    <scope>NUCLEOTIDE SEQUENCE</scope>
    <source>
        <strain evidence="8">YMF1.00683</strain>
    </source>
</reference>
<dbReference type="SMART" id="SM00220">
    <property type="entry name" value="S_TKc"/>
    <property type="match status" value="1"/>
</dbReference>
<evidence type="ECO:0000256" key="1">
    <source>
        <dbReference type="ARBA" id="ARBA00022527"/>
    </source>
</evidence>
<keyword evidence="5" id="KW-0067">ATP-binding</keyword>
<dbReference type="Proteomes" id="UP001163105">
    <property type="component" value="Unassembled WGS sequence"/>
</dbReference>
<name>A0AB34FJA6_9HYPO</name>
<evidence type="ECO:0000256" key="6">
    <source>
        <dbReference type="SAM" id="MobiDB-lite"/>
    </source>
</evidence>
<keyword evidence="2" id="KW-0808">Transferase</keyword>
<comment type="caution">
    <text evidence="8">The sequence shown here is derived from an EMBL/GenBank/DDBJ whole genome shotgun (WGS) entry which is preliminary data.</text>
</comment>
<evidence type="ECO:0000256" key="5">
    <source>
        <dbReference type="ARBA" id="ARBA00022840"/>
    </source>
</evidence>
<proteinExistence type="predicted"/>
<feature type="compositionally biased region" description="Pro residues" evidence="6">
    <location>
        <begin position="12"/>
        <end position="25"/>
    </location>
</feature>
<feature type="compositionally biased region" description="Polar residues" evidence="6">
    <location>
        <begin position="661"/>
        <end position="672"/>
    </location>
</feature>
<dbReference type="GO" id="GO:0007165">
    <property type="term" value="P:signal transduction"/>
    <property type="evidence" value="ECO:0007669"/>
    <property type="project" value="TreeGrafter"/>
</dbReference>
<keyword evidence="1" id="KW-0723">Serine/threonine-protein kinase</keyword>